<dbReference type="InterPro" id="IPR029510">
    <property type="entry name" value="Ald_DH_CS_GLU"/>
</dbReference>
<dbReference type="PIRSF" id="PIRSF036492">
    <property type="entry name" value="ALDH"/>
    <property type="match status" value="1"/>
</dbReference>
<evidence type="ECO:0000256" key="3">
    <source>
        <dbReference type="ARBA" id="ARBA00023027"/>
    </source>
</evidence>
<dbReference type="SUPFAM" id="SSF53720">
    <property type="entry name" value="ALDH-like"/>
    <property type="match status" value="1"/>
</dbReference>
<evidence type="ECO:0000256" key="7">
    <source>
        <dbReference type="RuleBase" id="RU003345"/>
    </source>
</evidence>
<dbReference type="PROSITE" id="PS00070">
    <property type="entry name" value="ALDEHYDE_DEHYDR_CYS"/>
    <property type="match status" value="1"/>
</dbReference>
<feature type="domain" description="Aldehyde dehydrogenase" evidence="8">
    <location>
        <begin position="2"/>
        <end position="425"/>
    </location>
</feature>
<dbReference type="InterPro" id="IPR016160">
    <property type="entry name" value="Ald_DH_CS_CYS"/>
</dbReference>
<sequence>MEIQEIVAKQKDFFKTQQTKNIKFRKMYLEKLKDLIIKNENLLYEAIHKDFGKSAFDTFTTEISFILNDIDFYLKNLKSLSKPKKVSTNLVNQIGTSRILSEPLGNVLVIGAWNYPYQLSISPVVAALAAGNCCILKPSEIAENTMKIMAEIINKNFPPEYLYVYEGGVDETTVLLKQKFDKIFFTGSTKVGKIVYQAAAENLTPVTLELGGKSPAIITKDADFEVAAKRIVWGKFLNAGQTCVAPDYLLVEESVQEQFLELLRKYIKEFNYLPDSDHYTRIINERNFDRLIKMINKDKIYFGGNWDREKLYIEPTVLTDVNWNDDVMQEEIFGPILPVISFTNYNIVLNEILEHEKPLAAYLFTNNSEEKDNFKNKLSFGGGCINDVIMHLGNDNLPFGGVGNSGIGNYHGKFGFDTFSHQKSILEKATWGEPNMKYPPYSDKKLSWIKKFM</sequence>
<feature type="active site" evidence="5">
    <location>
        <position position="243"/>
    </location>
</feature>
<evidence type="ECO:0000256" key="5">
    <source>
        <dbReference type="PIRSR" id="PIRSR036492-1"/>
    </source>
</evidence>
<dbReference type="Pfam" id="PF00171">
    <property type="entry name" value="Aldedh"/>
    <property type="match status" value="1"/>
</dbReference>
<proteinExistence type="inferred from homology"/>
<dbReference type="FunFam" id="3.40.605.10:FF:000004">
    <property type="entry name" value="Aldehyde dehydrogenase"/>
    <property type="match status" value="1"/>
</dbReference>
<dbReference type="Proteomes" id="UP001225933">
    <property type="component" value="Unassembled WGS sequence"/>
</dbReference>
<dbReference type="InterPro" id="IPR012394">
    <property type="entry name" value="Aldehyde_DH_NAD(P)"/>
</dbReference>
<evidence type="ECO:0000313" key="10">
    <source>
        <dbReference type="Proteomes" id="UP001225933"/>
    </source>
</evidence>
<dbReference type="PANTHER" id="PTHR43570">
    <property type="entry name" value="ALDEHYDE DEHYDROGENASE"/>
    <property type="match status" value="1"/>
</dbReference>
<dbReference type="GO" id="GO:0006081">
    <property type="term" value="P:aldehyde metabolic process"/>
    <property type="evidence" value="ECO:0007669"/>
    <property type="project" value="InterPro"/>
</dbReference>
<feature type="active site" evidence="5 6">
    <location>
        <position position="209"/>
    </location>
</feature>
<evidence type="ECO:0000259" key="8">
    <source>
        <dbReference type="Pfam" id="PF00171"/>
    </source>
</evidence>
<dbReference type="Gene3D" id="3.40.309.10">
    <property type="entry name" value="Aldehyde Dehydrogenase, Chain A, domain 2"/>
    <property type="match status" value="1"/>
</dbReference>
<gene>
    <name evidence="9" type="ORF">QX233_09740</name>
</gene>
<dbReference type="InterPro" id="IPR016163">
    <property type="entry name" value="Ald_DH_C"/>
</dbReference>
<dbReference type="GO" id="GO:0005737">
    <property type="term" value="C:cytoplasm"/>
    <property type="evidence" value="ECO:0007669"/>
    <property type="project" value="TreeGrafter"/>
</dbReference>
<protein>
    <recommendedName>
        <fullName evidence="4">Aldehyde dehydrogenase</fullName>
    </recommendedName>
</protein>
<organism evidence="9 10">
    <name type="scientific">Chryseobacterium gambrini</name>
    <dbReference type="NCBI Taxonomy" id="373672"/>
    <lineage>
        <taxon>Bacteria</taxon>
        <taxon>Pseudomonadati</taxon>
        <taxon>Bacteroidota</taxon>
        <taxon>Flavobacteriia</taxon>
        <taxon>Flavobacteriales</taxon>
        <taxon>Weeksellaceae</taxon>
        <taxon>Chryseobacterium group</taxon>
        <taxon>Chryseobacterium</taxon>
    </lineage>
</organism>
<keyword evidence="3" id="KW-0520">NAD</keyword>
<dbReference type="InterPro" id="IPR015590">
    <property type="entry name" value="Aldehyde_DH_dom"/>
</dbReference>
<evidence type="ECO:0000256" key="4">
    <source>
        <dbReference type="PIRNR" id="PIRNR036492"/>
    </source>
</evidence>
<evidence type="ECO:0000256" key="2">
    <source>
        <dbReference type="ARBA" id="ARBA00023002"/>
    </source>
</evidence>
<dbReference type="EMBL" id="JAUHGV010000009">
    <property type="protein sequence ID" value="MDN4012742.1"/>
    <property type="molecule type" value="Genomic_DNA"/>
</dbReference>
<dbReference type="RefSeq" id="WP_214589904.1">
    <property type="nucleotide sequence ID" value="NZ_JAUHGV010000009.1"/>
</dbReference>
<evidence type="ECO:0000256" key="1">
    <source>
        <dbReference type="ARBA" id="ARBA00009986"/>
    </source>
</evidence>
<evidence type="ECO:0000256" key="6">
    <source>
        <dbReference type="PROSITE-ProRule" id="PRU10007"/>
    </source>
</evidence>
<dbReference type="FunFam" id="3.40.309.10:FF:000003">
    <property type="entry name" value="Aldehyde dehydrogenase"/>
    <property type="match status" value="1"/>
</dbReference>
<dbReference type="PROSITE" id="PS00687">
    <property type="entry name" value="ALDEHYDE_DEHYDR_GLU"/>
    <property type="match status" value="1"/>
</dbReference>
<dbReference type="InterPro" id="IPR016161">
    <property type="entry name" value="Ald_DH/histidinol_DH"/>
</dbReference>
<dbReference type="AlphaFoldDB" id="A0AAJ1R3D2"/>
<name>A0AAJ1R3D2_9FLAO</name>
<accession>A0AAJ1R3D2</accession>
<dbReference type="CDD" id="cd07136">
    <property type="entry name" value="ALDH_YwdH-P39616"/>
    <property type="match status" value="1"/>
</dbReference>
<evidence type="ECO:0000313" key="9">
    <source>
        <dbReference type="EMBL" id="MDN4012742.1"/>
    </source>
</evidence>
<keyword evidence="2 4" id="KW-0560">Oxidoreductase</keyword>
<reference evidence="9" key="1">
    <citation type="submission" date="2023-06" db="EMBL/GenBank/DDBJ databases">
        <title>Two Chryseobacterium gambrini strains from China.</title>
        <authorList>
            <person name="Zeng J."/>
            <person name="Wu Y."/>
        </authorList>
    </citation>
    <scope>NUCLEOTIDE SEQUENCE</scope>
    <source>
        <strain evidence="9">SQ219</strain>
    </source>
</reference>
<dbReference type="InterPro" id="IPR016162">
    <property type="entry name" value="Ald_DH_N"/>
</dbReference>
<dbReference type="Gene3D" id="3.40.605.10">
    <property type="entry name" value="Aldehyde Dehydrogenase, Chain A, domain 1"/>
    <property type="match status" value="1"/>
</dbReference>
<comment type="caution">
    <text evidence="9">The sequence shown here is derived from an EMBL/GenBank/DDBJ whole genome shotgun (WGS) entry which is preliminary data.</text>
</comment>
<dbReference type="PANTHER" id="PTHR43570:SF16">
    <property type="entry name" value="ALDEHYDE DEHYDROGENASE TYPE III, ISOFORM Q"/>
    <property type="match status" value="1"/>
</dbReference>
<dbReference type="GO" id="GO:0004029">
    <property type="term" value="F:aldehyde dehydrogenase (NAD+) activity"/>
    <property type="evidence" value="ECO:0007669"/>
    <property type="project" value="TreeGrafter"/>
</dbReference>
<comment type="similarity">
    <text evidence="1 4 7">Belongs to the aldehyde dehydrogenase family.</text>
</comment>